<keyword evidence="2" id="KW-1185">Reference proteome</keyword>
<proteinExistence type="predicted"/>
<dbReference type="EMBL" id="JAGGKT010000008">
    <property type="protein sequence ID" value="MBP1932744.1"/>
    <property type="molecule type" value="Genomic_DNA"/>
</dbReference>
<evidence type="ECO:0000313" key="2">
    <source>
        <dbReference type="Proteomes" id="UP001519343"/>
    </source>
</evidence>
<name>A0ABS4GR50_9BACL</name>
<reference evidence="1 2" key="1">
    <citation type="submission" date="2021-03" db="EMBL/GenBank/DDBJ databases">
        <title>Genomic Encyclopedia of Type Strains, Phase IV (KMG-IV): sequencing the most valuable type-strain genomes for metagenomic binning, comparative biology and taxonomic classification.</title>
        <authorList>
            <person name="Goeker M."/>
        </authorList>
    </citation>
    <scope>NUCLEOTIDE SEQUENCE [LARGE SCALE GENOMIC DNA]</scope>
    <source>
        <strain evidence="1 2">DSM 24738</strain>
    </source>
</reference>
<comment type="caution">
    <text evidence="1">The sequence shown here is derived from an EMBL/GenBank/DDBJ whole genome shotgun (WGS) entry which is preliminary data.</text>
</comment>
<protein>
    <submittedName>
        <fullName evidence="1">Uncharacterized protein</fullName>
    </submittedName>
</protein>
<sequence>MQEVNMLEKLAPEKAVPLLLDLLRDPSSYILV</sequence>
<organism evidence="1 2">
    <name type="scientific">Ammoniphilus resinae</name>
    <dbReference type="NCBI Taxonomy" id="861532"/>
    <lineage>
        <taxon>Bacteria</taxon>
        <taxon>Bacillati</taxon>
        <taxon>Bacillota</taxon>
        <taxon>Bacilli</taxon>
        <taxon>Bacillales</taxon>
        <taxon>Paenibacillaceae</taxon>
        <taxon>Aneurinibacillus group</taxon>
        <taxon>Ammoniphilus</taxon>
    </lineage>
</organism>
<accession>A0ABS4GR50</accession>
<dbReference type="Proteomes" id="UP001519343">
    <property type="component" value="Unassembled WGS sequence"/>
</dbReference>
<gene>
    <name evidence="1" type="ORF">J2Z37_002755</name>
</gene>
<evidence type="ECO:0000313" key="1">
    <source>
        <dbReference type="EMBL" id="MBP1932744.1"/>
    </source>
</evidence>